<keyword evidence="2" id="KW-0687">Ribonucleoprotein</keyword>
<comment type="caution">
    <text evidence="2">The sequence shown here is derived from an EMBL/GenBank/DDBJ whole genome shotgun (WGS) entry which is preliminary data.</text>
</comment>
<evidence type="ECO:0000313" key="2">
    <source>
        <dbReference type="EMBL" id="EGG54731.1"/>
    </source>
</evidence>
<dbReference type="AlphaFoldDB" id="F3QTK6"/>
<proteinExistence type="predicted"/>
<keyword evidence="3" id="KW-1185">Reference proteome</keyword>
<evidence type="ECO:0000256" key="1">
    <source>
        <dbReference type="SAM" id="MobiDB-lite"/>
    </source>
</evidence>
<gene>
    <name evidence="2" type="ORF">HMPREF9442_01524</name>
</gene>
<feature type="region of interest" description="Disordered" evidence="1">
    <location>
        <begin position="14"/>
        <end position="34"/>
    </location>
</feature>
<evidence type="ECO:0000313" key="3">
    <source>
        <dbReference type="Proteomes" id="UP000005546"/>
    </source>
</evidence>
<sequence length="72" mass="8019">MQWGKRLLFDSGFNVSGTGQRGVKSRSRQAGQTLSGCFQGKKQGLKNRLPQIEISLSAERKIIRLRKIGKMG</sequence>
<dbReference type="Proteomes" id="UP000005546">
    <property type="component" value="Unassembled WGS sequence"/>
</dbReference>
<accession>F3QTK6</accession>
<protein>
    <submittedName>
        <fullName evidence="2">50S ribosomal protein L15 domain protein</fullName>
    </submittedName>
</protein>
<dbReference type="STRING" id="762982.HMPREF9442_01524"/>
<dbReference type="HOGENOM" id="CLU_2718703_0_0_10"/>
<dbReference type="GO" id="GO:0005840">
    <property type="term" value="C:ribosome"/>
    <property type="evidence" value="ECO:0007669"/>
    <property type="project" value="UniProtKB-KW"/>
</dbReference>
<organism evidence="2 3">
    <name type="scientific">Paraprevotella xylaniphila YIT 11841</name>
    <dbReference type="NCBI Taxonomy" id="762982"/>
    <lineage>
        <taxon>Bacteria</taxon>
        <taxon>Pseudomonadati</taxon>
        <taxon>Bacteroidota</taxon>
        <taxon>Bacteroidia</taxon>
        <taxon>Bacteroidales</taxon>
        <taxon>Prevotellaceae</taxon>
        <taxon>Paraprevotella</taxon>
    </lineage>
</organism>
<name>F3QTK6_9BACT</name>
<reference evidence="2 3" key="1">
    <citation type="submission" date="2011-02" db="EMBL/GenBank/DDBJ databases">
        <authorList>
            <person name="Weinstock G."/>
            <person name="Sodergren E."/>
            <person name="Clifton S."/>
            <person name="Fulton L."/>
            <person name="Fulton B."/>
            <person name="Courtney L."/>
            <person name="Fronick C."/>
            <person name="Harrison M."/>
            <person name="Strong C."/>
            <person name="Farmer C."/>
            <person name="Delahaunty K."/>
            <person name="Markovic C."/>
            <person name="Hall O."/>
            <person name="Minx P."/>
            <person name="Tomlinson C."/>
            <person name="Mitreva M."/>
            <person name="Hou S."/>
            <person name="Chen J."/>
            <person name="Wollam A."/>
            <person name="Pepin K.H."/>
            <person name="Johnson M."/>
            <person name="Bhonagiri V."/>
            <person name="Zhang X."/>
            <person name="Suruliraj S."/>
            <person name="Warren W."/>
            <person name="Chinwalla A."/>
            <person name="Mardis E.R."/>
            <person name="Wilson R.K."/>
        </authorList>
    </citation>
    <scope>NUCLEOTIDE SEQUENCE [LARGE SCALE GENOMIC DNA]</scope>
    <source>
        <strain evidence="2 3">YIT 11841</strain>
    </source>
</reference>
<keyword evidence="2" id="KW-0689">Ribosomal protein</keyword>
<dbReference type="EMBL" id="AFBR01000036">
    <property type="protein sequence ID" value="EGG54731.1"/>
    <property type="molecule type" value="Genomic_DNA"/>
</dbReference>